<dbReference type="Pfam" id="PF00561">
    <property type="entry name" value="Abhydrolase_1"/>
    <property type="match status" value="1"/>
</dbReference>
<keyword evidence="3" id="KW-1185">Reference proteome</keyword>
<reference evidence="2 3" key="1">
    <citation type="submission" date="2020-04" db="EMBL/GenBank/DDBJ databases">
        <title>Gordonia sp. nov. TBRC 11910.</title>
        <authorList>
            <person name="Suriyachadkun C."/>
        </authorList>
    </citation>
    <scope>NUCLEOTIDE SEQUENCE [LARGE SCALE GENOMIC DNA]</scope>
    <source>
        <strain evidence="2 3">TBRC 11910</strain>
    </source>
</reference>
<organism evidence="2 3">
    <name type="scientific">Gordonia asplenii</name>
    <dbReference type="NCBI Taxonomy" id="2725283"/>
    <lineage>
        <taxon>Bacteria</taxon>
        <taxon>Bacillati</taxon>
        <taxon>Actinomycetota</taxon>
        <taxon>Actinomycetes</taxon>
        <taxon>Mycobacteriales</taxon>
        <taxon>Gordoniaceae</taxon>
        <taxon>Gordonia</taxon>
    </lineage>
</organism>
<dbReference type="InterPro" id="IPR050228">
    <property type="entry name" value="Carboxylesterase_BioH"/>
</dbReference>
<dbReference type="Proteomes" id="UP000550729">
    <property type="component" value="Unassembled WGS sequence"/>
</dbReference>
<feature type="domain" description="AB hydrolase-1" evidence="1">
    <location>
        <begin position="56"/>
        <end position="145"/>
    </location>
</feature>
<keyword evidence="2" id="KW-0378">Hydrolase</keyword>
<evidence type="ECO:0000259" key="1">
    <source>
        <dbReference type="Pfam" id="PF00561"/>
    </source>
</evidence>
<dbReference type="SUPFAM" id="SSF53474">
    <property type="entry name" value="alpha/beta-Hydrolases"/>
    <property type="match status" value="1"/>
</dbReference>
<dbReference type="AlphaFoldDB" id="A0A848L898"/>
<dbReference type="GO" id="GO:0016787">
    <property type="term" value="F:hydrolase activity"/>
    <property type="evidence" value="ECO:0007669"/>
    <property type="project" value="UniProtKB-KW"/>
</dbReference>
<gene>
    <name evidence="2" type="ORF">HH308_28655</name>
</gene>
<dbReference type="PANTHER" id="PTHR43194">
    <property type="entry name" value="HYDROLASE ALPHA/BETA FOLD FAMILY"/>
    <property type="match status" value="1"/>
</dbReference>
<dbReference type="Gene3D" id="3.40.50.1820">
    <property type="entry name" value="alpha/beta hydrolase"/>
    <property type="match status" value="1"/>
</dbReference>
<sequence>MIALSAVETMRIPTELGELAVHVVGDGRRGDQLGGGRPAGTASRPDTVGWHSMFVDSRSWSRLIALLPDRRFYLIDAPSCGASERLSGAVDISACTRAAAEVVGALGLSEVDWIGNAWGGHVGIELAATRPDLVRSLIAISAPTFPIPMSLRAQVHLLLPIYRVFGARGPVRSTIMQTLLTDETRRSDAEVVELLDACLAESGVDAVDAIATCILNRTDLLWAARRVTCPTLFVTTDDRGEWTSEQARGVVDQMANASLTEIVGARVIPALEQPAPLAEAVTTFWERLVVSG</sequence>
<evidence type="ECO:0000313" key="2">
    <source>
        <dbReference type="EMBL" id="NMO05195.1"/>
    </source>
</evidence>
<proteinExistence type="predicted"/>
<dbReference type="InterPro" id="IPR000073">
    <property type="entry name" value="AB_hydrolase_1"/>
</dbReference>
<dbReference type="PANTHER" id="PTHR43194:SF2">
    <property type="entry name" value="PEROXISOMAL MEMBRANE PROTEIN LPX1"/>
    <property type="match status" value="1"/>
</dbReference>
<dbReference type="InterPro" id="IPR029058">
    <property type="entry name" value="AB_hydrolase_fold"/>
</dbReference>
<evidence type="ECO:0000313" key="3">
    <source>
        <dbReference type="Proteomes" id="UP000550729"/>
    </source>
</evidence>
<dbReference type="EMBL" id="JABBNB010000055">
    <property type="protein sequence ID" value="NMO05195.1"/>
    <property type="molecule type" value="Genomic_DNA"/>
</dbReference>
<comment type="caution">
    <text evidence="2">The sequence shown here is derived from an EMBL/GenBank/DDBJ whole genome shotgun (WGS) entry which is preliminary data.</text>
</comment>
<protein>
    <submittedName>
        <fullName evidence="2">Alpha/beta hydrolase</fullName>
    </submittedName>
</protein>
<name>A0A848L898_9ACTN</name>
<accession>A0A848L898</accession>